<accession>A0AA43TVP5</accession>
<organism evidence="2 3">
    <name type="scientific">Ramalina farinacea</name>
    <dbReference type="NCBI Taxonomy" id="258253"/>
    <lineage>
        <taxon>Eukaryota</taxon>
        <taxon>Fungi</taxon>
        <taxon>Dikarya</taxon>
        <taxon>Ascomycota</taxon>
        <taxon>Pezizomycotina</taxon>
        <taxon>Lecanoromycetes</taxon>
        <taxon>OSLEUM clade</taxon>
        <taxon>Lecanoromycetidae</taxon>
        <taxon>Lecanorales</taxon>
        <taxon>Lecanorineae</taxon>
        <taxon>Ramalinaceae</taxon>
        <taxon>Ramalina</taxon>
    </lineage>
</organism>
<feature type="compositionally biased region" description="Polar residues" evidence="1">
    <location>
        <begin position="390"/>
        <end position="399"/>
    </location>
</feature>
<feature type="compositionally biased region" description="Low complexity" evidence="1">
    <location>
        <begin position="402"/>
        <end position="413"/>
    </location>
</feature>
<feature type="compositionally biased region" description="Polar residues" evidence="1">
    <location>
        <begin position="549"/>
        <end position="567"/>
    </location>
</feature>
<keyword evidence="3" id="KW-1185">Reference proteome</keyword>
<feature type="compositionally biased region" description="Low complexity" evidence="1">
    <location>
        <begin position="423"/>
        <end position="457"/>
    </location>
</feature>
<reference evidence="2" key="1">
    <citation type="journal article" date="2023" name="Genome Biol. Evol.">
        <title>First Whole Genome Sequence and Flow Cytometry Genome Size Data for the Lichen-Forming Fungus Ramalina farinacea (Ascomycota).</title>
        <authorList>
            <person name="Llewellyn T."/>
            <person name="Mian S."/>
            <person name="Hill R."/>
            <person name="Leitch I.J."/>
            <person name="Gaya E."/>
        </authorList>
    </citation>
    <scope>NUCLEOTIDE SEQUENCE</scope>
    <source>
        <strain evidence="2">LIQ254RAFAR</strain>
    </source>
</reference>
<protein>
    <submittedName>
        <fullName evidence="2">Uncharacterized protein</fullName>
    </submittedName>
</protein>
<evidence type="ECO:0000313" key="2">
    <source>
        <dbReference type="EMBL" id="MDI1485942.1"/>
    </source>
</evidence>
<feature type="compositionally biased region" description="Polar residues" evidence="1">
    <location>
        <begin position="309"/>
        <end position="326"/>
    </location>
</feature>
<proteinExistence type="predicted"/>
<dbReference type="AlphaFoldDB" id="A0AA43TVP5"/>
<feature type="region of interest" description="Disordered" evidence="1">
    <location>
        <begin position="206"/>
        <end position="261"/>
    </location>
</feature>
<dbReference type="EMBL" id="JAPUFD010000002">
    <property type="protein sequence ID" value="MDI1485942.1"/>
    <property type="molecule type" value="Genomic_DNA"/>
</dbReference>
<feature type="region of interest" description="Disordered" evidence="1">
    <location>
        <begin position="533"/>
        <end position="572"/>
    </location>
</feature>
<dbReference type="Proteomes" id="UP001161017">
    <property type="component" value="Unassembled WGS sequence"/>
</dbReference>
<comment type="caution">
    <text evidence="2">The sequence shown here is derived from an EMBL/GenBank/DDBJ whole genome shotgun (WGS) entry which is preliminary data.</text>
</comment>
<feature type="compositionally biased region" description="Low complexity" evidence="1">
    <location>
        <begin position="230"/>
        <end position="245"/>
    </location>
</feature>
<evidence type="ECO:0000256" key="1">
    <source>
        <dbReference type="SAM" id="MobiDB-lite"/>
    </source>
</evidence>
<feature type="compositionally biased region" description="Low complexity" evidence="1">
    <location>
        <begin position="348"/>
        <end position="389"/>
    </location>
</feature>
<gene>
    <name evidence="2" type="ORF">OHK93_004131</name>
</gene>
<evidence type="ECO:0000313" key="3">
    <source>
        <dbReference type="Proteomes" id="UP001161017"/>
    </source>
</evidence>
<sequence>MMKAMLTSISDSLATRDRIASVCSIYQEGFDLVRQIKSKRKTRKAVRQAPQLDETTQELEQSLVRGEGTVRAQYDRDSRRFGEPFAKGDQMARDALKDLISHLRTQVIANLRLNLQQDTYVNFANLQDVSDSSQDRCILILMQLQQRLVTSGPIQNLTPLPLNVPGVDDQRSLPSAPAVPTIHSGPYVAQSGGIALDQRGMDVSFSQLGIRPNSGPLTPPHSPYSDSRSVSELQASSEPSSQQQRPQPPQSPLASSTSSVYSQTQALQGFIDQQVTHQQGSIALSGSSMNPRNQTMHLAAELPAELPYPTQQSQRPQLAGSQSSFVHPNFAVHPGQPVYNPVIGSPNAQSEASASASQYSLPQSPQIRSPQIQHPPSQQQPAQYSPQQSTAPYLSQQDPVIQPSSPQRQLQPQAPMPNYQRQSSAASSIPTSSHQRGSSKGSTSRFSSETHSSSSSSQYKPIATTTEKSGFLGFRRKKVEMVPEPRENPLVEQYIASAREDHYSGFSQPPSTSGSISTTRGSFYGLDQQPAYHVHHEQQQQDAPVFRSPASSIRSQAPTSPAVQASSALPLRGPLERAKASMDSITRAPTHQSNHSNPHVEVLSSTRSINSMNPKDALPSEFNGYAGFCKGAWRQQIGDRKKAIEERVRPGGMYNSAKYLQCKQCKFEGRLVAANKKGHHGFDMRVFKLVEGIQFRWEFLFKSHVPSKEAMPDPTKASFGCMFCCAEGRPTPTFQGITTFMGHLVEHRDRLPNGEVLYRMNCLVGRQAGLEEDFDINIVSREGGAF</sequence>
<name>A0AA43TVP5_9LECA</name>
<feature type="region of interest" description="Disordered" evidence="1">
    <location>
        <begin position="309"/>
        <end position="464"/>
    </location>
</feature>